<dbReference type="InterPro" id="IPR016130">
    <property type="entry name" value="Tyr_Pase_AS"/>
</dbReference>
<accession>A0A1Y2AH09</accession>
<dbReference type="PANTHER" id="PTHR12305:SF81">
    <property type="entry name" value="PHOSPHATIDYLINOSITOL 3,4,5-TRISPHOSPHATE 3-PHOSPHATASE AND DUAL-SPECIFICITY PROTEIN PHOSPHATASE PTEN"/>
    <property type="match status" value="1"/>
</dbReference>
<dbReference type="GO" id="GO:0043491">
    <property type="term" value="P:phosphatidylinositol 3-kinase/protein kinase B signal transduction"/>
    <property type="evidence" value="ECO:0007669"/>
    <property type="project" value="TreeGrafter"/>
</dbReference>
<protein>
    <recommendedName>
        <fullName evidence="1">phosphatidylinositol-3,4,5-trisphosphate 3-phosphatase</fullName>
        <ecNumber evidence="1">3.1.3.67</ecNumber>
    </recommendedName>
</protein>
<dbReference type="SUPFAM" id="SSF52799">
    <property type="entry name" value="(Phosphotyrosine protein) phosphatases II"/>
    <property type="match status" value="1"/>
</dbReference>
<dbReference type="GO" id="GO:0048870">
    <property type="term" value="P:cell motility"/>
    <property type="evidence" value="ECO:0007669"/>
    <property type="project" value="TreeGrafter"/>
</dbReference>
<dbReference type="GO" id="GO:0042995">
    <property type="term" value="C:cell projection"/>
    <property type="evidence" value="ECO:0007669"/>
    <property type="project" value="TreeGrafter"/>
</dbReference>
<dbReference type="GO" id="GO:0005829">
    <property type="term" value="C:cytosol"/>
    <property type="evidence" value="ECO:0007669"/>
    <property type="project" value="TreeGrafter"/>
</dbReference>
<dbReference type="GO" id="GO:0046856">
    <property type="term" value="P:phosphatidylinositol dephosphorylation"/>
    <property type="evidence" value="ECO:0007669"/>
    <property type="project" value="TreeGrafter"/>
</dbReference>
<reference evidence="6 7" key="1">
    <citation type="submission" date="2016-07" db="EMBL/GenBank/DDBJ databases">
        <title>Pervasive Adenine N6-methylation of Active Genes in Fungi.</title>
        <authorList>
            <consortium name="DOE Joint Genome Institute"/>
            <person name="Mondo S.J."/>
            <person name="Dannebaum R.O."/>
            <person name="Kuo R.C."/>
            <person name="Labutti K."/>
            <person name="Haridas S."/>
            <person name="Kuo A."/>
            <person name="Salamov A."/>
            <person name="Ahrendt S.R."/>
            <person name="Lipzen A."/>
            <person name="Sullivan W."/>
            <person name="Andreopoulos W.B."/>
            <person name="Clum A."/>
            <person name="Lindquist E."/>
            <person name="Daum C."/>
            <person name="Ramamoorthy G.K."/>
            <person name="Gryganskyi A."/>
            <person name="Culley D."/>
            <person name="Magnuson J.K."/>
            <person name="James T.Y."/>
            <person name="O'Malley M.A."/>
            <person name="Stajich J.E."/>
            <person name="Spatafora J.W."/>
            <person name="Visel A."/>
            <person name="Grigoriev I.V."/>
        </authorList>
    </citation>
    <scope>NUCLEOTIDE SEQUENCE [LARGE SCALE GENOMIC DNA]</scope>
    <source>
        <strain evidence="6 7">68-887.2</strain>
    </source>
</reference>
<dbReference type="PANTHER" id="PTHR12305">
    <property type="entry name" value="PHOSPHATASE WITH HOMOLOGY TO TENSIN"/>
    <property type="match status" value="1"/>
</dbReference>
<dbReference type="EC" id="3.1.3.67" evidence="1"/>
<feature type="compositionally biased region" description="Polar residues" evidence="3">
    <location>
        <begin position="201"/>
        <end position="213"/>
    </location>
</feature>
<dbReference type="EMBL" id="MCFC01000105">
    <property type="protein sequence ID" value="ORY21744.1"/>
    <property type="molecule type" value="Genomic_DNA"/>
</dbReference>
<evidence type="ECO:0000256" key="1">
    <source>
        <dbReference type="ARBA" id="ARBA00013015"/>
    </source>
</evidence>
<dbReference type="OrthoDB" id="5632at2759"/>
<sequence length="535" mass="59802">MSLDYVRQIVSGNKARFVDHGVDLDLVYVTDRIIIMGYPATGFAALYRNRRRDVLKFINSRHGDKWWIWNLCPLYENAYSPESMSHRVSRYPFPDHHPPPLPLLPLAVREMNAWLQSDDERVAVIHCKAGKGRSGTLLCSYLLSLPELPPPPRLDRSHSRHDQHRREGGSALPASTPERDGWVMVGQGDQIAGVRIADTVESPQSTPQPASQLVSHSVTSSTTTISRPSPPPSTRITHTYDPIDIGDEAEPGTTGQEDRADGRVDEVFKLHSTRRMKPTSSGRGVSIPSQRRWCRYVHLLFNDQAPASYLKPSRIRLVSVTLLLQPPSGWQKPLARIIVGSDAGQGRAWASVARYDDAYVDELLRRSRHNESSGSEITWGGVGGQGVFDTSKMFRSCGKVTAAEAPALPGSEPFHVHHMVPDTPIVLDRSREFRLKFHVASVPLGWTWLIPAFHLPERAASGPSGTTIKTHTLRFPRSQIDFAIGPGTAIYQVLVQLEDLPEDDMEEPTRLLSEEEERREGLRDERGENVKEEGE</sequence>
<dbReference type="InParanoid" id="A0A1Y2AH09"/>
<dbReference type="Proteomes" id="UP000193986">
    <property type="component" value="Unassembled WGS sequence"/>
</dbReference>
<name>A0A1Y2AH09_9TREE</name>
<dbReference type="GO" id="GO:0051896">
    <property type="term" value="P:regulation of phosphatidylinositol 3-kinase/protein kinase B signal transduction"/>
    <property type="evidence" value="ECO:0007669"/>
    <property type="project" value="TreeGrafter"/>
</dbReference>
<organism evidence="6 7">
    <name type="scientific">Naematelia encephala</name>
    <dbReference type="NCBI Taxonomy" id="71784"/>
    <lineage>
        <taxon>Eukaryota</taxon>
        <taxon>Fungi</taxon>
        <taxon>Dikarya</taxon>
        <taxon>Basidiomycota</taxon>
        <taxon>Agaricomycotina</taxon>
        <taxon>Tremellomycetes</taxon>
        <taxon>Tremellales</taxon>
        <taxon>Naemateliaceae</taxon>
        <taxon>Naematelia</taxon>
    </lineage>
</organism>
<dbReference type="InterPro" id="IPR029021">
    <property type="entry name" value="Prot-tyrosine_phosphatase-like"/>
</dbReference>
<feature type="domain" description="Phosphatase tensin-type" evidence="5">
    <location>
        <begin position="15"/>
        <end position="304"/>
    </location>
</feature>
<dbReference type="InterPro" id="IPR057023">
    <property type="entry name" value="PTP-SAK"/>
</dbReference>
<feature type="region of interest" description="Disordered" evidence="3">
    <location>
        <begin position="200"/>
        <end position="260"/>
    </location>
</feature>
<evidence type="ECO:0000259" key="4">
    <source>
        <dbReference type="PROSITE" id="PS50056"/>
    </source>
</evidence>
<feature type="region of interest" description="Disordered" evidence="3">
    <location>
        <begin position="150"/>
        <end position="181"/>
    </location>
</feature>
<dbReference type="InterPro" id="IPR051281">
    <property type="entry name" value="Dual-spec_lipid-protein_phosph"/>
</dbReference>
<feature type="region of interest" description="Disordered" evidence="3">
    <location>
        <begin position="501"/>
        <end position="535"/>
    </location>
</feature>
<gene>
    <name evidence="6" type="ORF">BCR39DRAFT_50898</name>
</gene>
<evidence type="ECO:0000313" key="7">
    <source>
        <dbReference type="Proteomes" id="UP000193986"/>
    </source>
</evidence>
<dbReference type="GO" id="GO:0005634">
    <property type="term" value="C:nucleus"/>
    <property type="evidence" value="ECO:0007669"/>
    <property type="project" value="TreeGrafter"/>
</dbReference>
<proteinExistence type="predicted"/>
<dbReference type="PROSITE" id="PS51181">
    <property type="entry name" value="PPASE_TENSIN"/>
    <property type="match status" value="1"/>
</dbReference>
<dbReference type="Pfam" id="PF22784">
    <property type="entry name" value="PTP-SAK"/>
    <property type="match status" value="1"/>
</dbReference>
<keyword evidence="2" id="KW-0378">Hydrolase</keyword>
<evidence type="ECO:0000259" key="5">
    <source>
        <dbReference type="PROSITE" id="PS51181"/>
    </source>
</evidence>
<keyword evidence="7" id="KW-1185">Reference proteome</keyword>
<dbReference type="STRING" id="71784.A0A1Y2AH09"/>
<feature type="compositionally biased region" description="Low complexity" evidence="3">
    <location>
        <begin position="214"/>
        <end position="227"/>
    </location>
</feature>
<feature type="compositionally biased region" description="Basic and acidic residues" evidence="3">
    <location>
        <begin position="507"/>
        <end position="535"/>
    </location>
</feature>
<dbReference type="GO" id="GO:0005886">
    <property type="term" value="C:plasma membrane"/>
    <property type="evidence" value="ECO:0007669"/>
    <property type="project" value="TreeGrafter"/>
</dbReference>
<dbReference type="CDD" id="cd14497">
    <property type="entry name" value="PTP_PTEN-like"/>
    <property type="match status" value="1"/>
</dbReference>
<feature type="domain" description="Tyrosine specific protein phosphatases" evidence="4">
    <location>
        <begin position="108"/>
        <end position="144"/>
    </location>
</feature>
<dbReference type="GO" id="GO:0016314">
    <property type="term" value="F:phosphatidylinositol-3,4,5-trisphosphate 3-phosphatase activity"/>
    <property type="evidence" value="ECO:0007669"/>
    <property type="project" value="UniProtKB-EC"/>
</dbReference>
<evidence type="ECO:0000256" key="2">
    <source>
        <dbReference type="ARBA" id="ARBA00022801"/>
    </source>
</evidence>
<dbReference type="AlphaFoldDB" id="A0A1Y2AH09"/>
<dbReference type="InterPro" id="IPR029023">
    <property type="entry name" value="Tensin_phosphatase"/>
</dbReference>
<dbReference type="Gene3D" id="3.90.190.10">
    <property type="entry name" value="Protein tyrosine phosphatase superfamily"/>
    <property type="match status" value="1"/>
</dbReference>
<dbReference type="PROSITE" id="PS50056">
    <property type="entry name" value="TYR_PHOSPHATASE_2"/>
    <property type="match status" value="1"/>
</dbReference>
<comment type="caution">
    <text evidence="6">The sequence shown here is derived from an EMBL/GenBank/DDBJ whole genome shotgun (WGS) entry which is preliminary data.</text>
</comment>
<evidence type="ECO:0000313" key="6">
    <source>
        <dbReference type="EMBL" id="ORY21744.1"/>
    </source>
</evidence>
<evidence type="ECO:0000256" key="3">
    <source>
        <dbReference type="SAM" id="MobiDB-lite"/>
    </source>
</evidence>
<dbReference type="GO" id="GO:0004725">
    <property type="term" value="F:protein tyrosine phosphatase activity"/>
    <property type="evidence" value="ECO:0007669"/>
    <property type="project" value="TreeGrafter"/>
</dbReference>
<dbReference type="PROSITE" id="PS00383">
    <property type="entry name" value="TYR_PHOSPHATASE_1"/>
    <property type="match status" value="1"/>
</dbReference>
<dbReference type="InterPro" id="IPR000387">
    <property type="entry name" value="Tyr_Pase_dom"/>
</dbReference>